<evidence type="ECO:0000313" key="2">
    <source>
        <dbReference type="EMBL" id="RXH83932.1"/>
    </source>
</evidence>
<dbReference type="AlphaFoldDB" id="A0A498IPP8"/>
<dbReference type="Proteomes" id="UP000290289">
    <property type="component" value="Chromosome 11"/>
</dbReference>
<comment type="caution">
    <text evidence="2">The sequence shown here is derived from an EMBL/GenBank/DDBJ whole genome shotgun (WGS) entry which is preliminary data.</text>
</comment>
<organism evidence="2 3">
    <name type="scientific">Malus domestica</name>
    <name type="common">Apple</name>
    <name type="synonym">Pyrus malus</name>
    <dbReference type="NCBI Taxonomy" id="3750"/>
    <lineage>
        <taxon>Eukaryota</taxon>
        <taxon>Viridiplantae</taxon>
        <taxon>Streptophyta</taxon>
        <taxon>Embryophyta</taxon>
        <taxon>Tracheophyta</taxon>
        <taxon>Spermatophyta</taxon>
        <taxon>Magnoliopsida</taxon>
        <taxon>eudicotyledons</taxon>
        <taxon>Gunneridae</taxon>
        <taxon>Pentapetalae</taxon>
        <taxon>rosids</taxon>
        <taxon>fabids</taxon>
        <taxon>Rosales</taxon>
        <taxon>Rosaceae</taxon>
        <taxon>Amygdaloideae</taxon>
        <taxon>Maleae</taxon>
        <taxon>Malus</taxon>
    </lineage>
</organism>
<gene>
    <name evidence="2" type="ORF">DVH24_013177</name>
</gene>
<evidence type="ECO:0000313" key="3">
    <source>
        <dbReference type="Proteomes" id="UP000290289"/>
    </source>
</evidence>
<protein>
    <submittedName>
        <fullName evidence="2">Uncharacterized protein</fullName>
    </submittedName>
</protein>
<evidence type="ECO:0000256" key="1">
    <source>
        <dbReference type="SAM" id="MobiDB-lite"/>
    </source>
</evidence>
<reference evidence="2 3" key="1">
    <citation type="submission" date="2018-10" db="EMBL/GenBank/DDBJ databases">
        <title>A high-quality apple genome assembly.</title>
        <authorList>
            <person name="Hu J."/>
        </authorList>
    </citation>
    <scope>NUCLEOTIDE SEQUENCE [LARGE SCALE GENOMIC DNA]</scope>
    <source>
        <strain evidence="3">cv. HFTH1</strain>
        <tissue evidence="2">Young leaf</tissue>
    </source>
</reference>
<name>A0A498IPP8_MALDO</name>
<accession>A0A498IPP8</accession>
<sequence>MEEGRWMKLRPKEARSQEKSERKLGRQGKAQFNLFLQRWRLVSLCPLLVPHCAAFPLAIHFSNISDIATLGVHVSSLTENVEKSCDIMFGLCLETDKVSELEQVIELQPKELEAKKLRLKKIVHGSSKEIAVCLQLAVDQLHANASSSSPQM</sequence>
<proteinExistence type="predicted"/>
<keyword evidence="3" id="KW-1185">Reference proteome</keyword>
<feature type="region of interest" description="Disordered" evidence="1">
    <location>
        <begin position="1"/>
        <end position="24"/>
    </location>
</feature>
<dbReference type="EMBL" id="RDQH01000337">
    <property type="protein sequence ID" value="RXH83932.1"/>
    <property type="molecule type" value="Genomic_DNA"/>
</dbReference>